<proteinExistence type="inferred from homology"/>
<keyword evidence="4" id="KW-1185">Reference proteome</keyword>
<name>A0A269XNV6_9PROT</name>
<dbReference type="Pfam" id="PF01569">
    <property type="entry name" value="PAP2"/>
    <property type="match status" value="1"/>
</dbReference>
<evidence type="ECO:0000313" key="3">
    <source>
        <dbReference type="EMBL" id="PAK74819.1"/>
    </source>
</evidence>
<dbReference type="InterPro" id="IPR036938">
    <property type="entry name" value="PAP2/HPO_sf"/>
</dbReference>
<gene>
    <name evidence="3" type="ORF">B8X00_13955</name>
</gene>
<comment type="caution">
    <text evidence="3">The sequence shown here is derived from an EMBL/GenBank/DDBJ whole genome shotgun (WGS) entry which is preliminary data.</text>
</comment>
<dbReference type="EC" id="3.1.3.2" evidence="1"/>
<evidence type="ECO:0000259" key="2">
    <source>
        <dbReference type="SMART" id="SM00014"/>
    </source>
</evidence>
<dbReference type="Proteomes" id="UP000216151">
    <property type="component" value="Unassembled WGS sequence"/>
</dbReference>
<dbReference type="EMBL" id="NCXK01000074">
    <property type="protein sequence ID" value="PAK74819.1"/>
    <property type="molecule type" value="Genomic_DNA"/>
</dbReference>
<dbReference type="PRINTS" id="PR00483">
    <property type="entry name" value="BACPHPHTASE"/>
</dbReference>
<evidence type="ECO:0000256" key="1">
    <source>
        <dbReference type="PIRNR" id="PIRNR000897"/>
    </source>
</evidence>
<sequence>MDRGALILLTMLICGDTLIPLQVGHAATIMLPDGRGFLPPPPVIKSHAQEADIQAFESTRALKNSNRWKLAHNDADLNPEHMIGDFSCAAGFKLLPSELPTLVAVLNALEKPLEQRITEEKENWRRQRPFVGTSQPVCTPDADKLASSFSYPSGHTTWGWLVASILSSAMPERSSQIMQRGRIFGESRIVCGVHWKSDVQAGYMNGSAMFAAIQGQPWFAEKMHLIRKELQNARVKATPAESATCALEHEASQEAF</sequence>
<dbReference type="Gene3D" id="1.20.144.10">
    <property type="entry name" value="Phosphatidic acid phosphatase type 2/haloperoxidase"/>
    <property type="match status" value="1"/>
</dbReference>
<organism evidence="3 4">
    <name type="scientific">Acetobacter fabarum</name>
    <dbReference type="NCBI Taxonomy" id="483199"/>
    <lineage>
        <taxon>Bacteria</taxon>
        <taxon>Pseudomonadati</taxon>
        <taxon>Pseudomonadota</taxon>
        <taxon>Alphaproteobacteria</taxon>
        <taxon>Acetobacterales</taxon>
        <taxon>Acetobacteraceae</taxon>
        <taxon>Acetobacter</taxon>
    </lineage>
</organism>
<comment type="similarity">
    <text evidence="1">Belongs to the class A bacterial acid phosphatase family.</text>
</comment>
<dbReference type="SMART" id="SM00014">
    <property type="entry name" value="acidPPc"/>
    <property type="match status" value="1"/>
</dbReference>
<dbReference type="OrthoDB" id="9805301at2"/>
<dbReference type="GO" id="GO:0030288">
    <property type="term" value="C:outer membrane-bounded periplasmic space"/>
    <property type="evidence" value="ECO:0007669"/>
    <property type="project" value="InterPro"/>
</dbReference>
<dbReference type="InterPro" id="IPR001011">
    <property type="entry name" value="Acid_Pase_classA_bac"/>
</dbReference>
<dbReference type="AlphaFoldDB" id="A0A269XNV6"/>
<comment type="catalytic activity">
    <reaction evidence="1">
        <text>a phosphate monoester + H2O = an alcohol + phosphate</text>
        <dbReference type="Rhea" id="RHEA:15017"/>
        <dbReference type="ChEBI" id="CHEBI:15377"/>
        <dbReference type="ChEBI" id="CHEBI:30879"/>
        <dbReference type="ChEBI" id="CHEBI:43474"/>
        <dbReference type="ChEBI" id="CHEBI:67140"/>
        <dbReference type="EC" id="3.1.3.2"/>
    </reaction>
</comment>
<dbReference type="CDD" id="cd03397">
    <property type="entry name" value="PAP2_acid_phosphatase"/>
    <property type="match status" value="1"/>
</dbReference>
<evidence type="ECO:0000313" key="4">
    <source>
        <dbReference type="Proteomes" id="UP000216151"/>
    </source>
</evidence>
<dbReference type="InterPro" id="IPR000326">
    <property type="entry name" value="PAP2/HPO"/>
</dbReference>
<dbReference type="SUPFAM" id="SSF48317">
    <property type="entry name" value="Acid phosphatase/Vanadium-dependent haloperoxidase"/>
    <property type="match status" value="1"/>
</dbReference>
<dbReference type="PIRSF" id="PIRSF000897">
    <property type="entry name" value="Acid_Ptase_ClsA"/>
    <property type="match status" value="1"/>
</dbReference>
<feature type="domain" description="Phosphatidic acid phosphatase type 2/haloperoxidase" evidence="2">
    <location>
        <begin position="103"/>
        <end position="214"/>
    </location>
</feature>
<accession>A0A269XNV6</accession>
<protein>
    <recommendedName>
        <fullName evidence="1">Acid phosphatase</fullName>
        <ecNumber evidence="1">3.1.3.2</ecNumber>
    </recommendedName>
</protein>
<reference evidence="3 4" key="1">
    <citation type="submission" date="2017-04" db="EMBL/GenBank/DDBJ databases">
        <title>Kefir bacterial isolates.</title>
        <authorList>
            <person name="Kim Y."/>
            <person name="Blasche S."/>
            <person name="Patil K.R."/>
        </authorList>
    </citation>
    <scope>NUCLEOTIDE SEQUENCE [LARGE SCALE GENOMIC DNA]</scope>
    <source>
        <strain evidence="3 4">KR</strain>
    </source>
</reference>
<dbReference type="GO" id="GO:0003993">
    <property type="term" value="F:acid phosphatase activity"/>
    <property type="evidence" value="ECO:0007669"/>
    <property type="project" value="UniProtKB-EC"/>
</dbReference>
<keyword evidence="1" id="KW-0378">Hydrolase</keyword>